<reference evidence="1" key="1">
    <citation type="submission" date="2021-05" db="EMBL/GenBank/DDBJ databases">
        <authorList>
            <person name="Tanabe Y."/>
        </authorList>
    </citation>
    <scope>NUCLEOTIDE SEQUENCE</scope>
    <source>
        <strain evidence="1">BOTRYCO-1</strain>
    </source>
</reference>
<evidence type="ECO:0000313" key="2">
    <source>
        <dbReference type="Proteomes" id="UP001161064"/>
    </source>
</evidence>
<organism evidence="1 2">
    <name type="scientific">Candidatus Phycosocius spiralis</name>
    <dbReference type="NCBI Taxonomy" id="2815099"/>
    <lineage>
        <taxon>Bacteria</taxon>
        <taxon>Pseudomonadati</taxon>
        <taxon>Pseudomonadota</taxon>
        <taxon>Alphaproteobacteria</taxon>
        <taxon>Caulobacterales</taxon>
        <taxon>Caulobacterales incertae sedis</taxon>
        <taxon>Candidatus Phycosocius</taxon>
    </lineage>
</organism>
<evidence type="ECO:0008006" key="3">
    <source>
        <dbReference type="Google" id="ProtNLM"/>
    </source>
</evidence>
<keyword evidence="2" id="KW-1185">Reference proteome</keyword>
<evidence type="ECO:0000313" key="1">
    <source>
        <dbReference type="EMBL" id="GIU66722.1"/>
    </source>
</evidence>
<sequence length="144" mass="15570">MHLSRRRLGQVALGVAIGGGWDLSLWVNVYAAEKAEPKGTGNDSGFLGLSQITSNVMQKYRFVAVLQVQLAIVVAEFAKRDKAQASMPILQAEWRGTTQDFANRFIIPGRVPDAVILGQKLQAKTDAVLGAGVARLVLLSVILR</sequence>
<comment type="caution">
    <text evidence="1">The sequence shown here is derived from an EMBL/GenBank/DDBJ whole genome shotgun (WGS) entry which is preliminary data.</text>
</comment>
<name>A0ABQ4PUL8_9PROT</name>
<accession>A0ABQ4PUL8</accession>
<protein>
    <recommendedName>
        <fullName evidence="3">Transglycosylase SLT domain-containing protein</fullName>
    </recommendedName>
</protein>
<dbReference type="Proteomes" id="UP001161064">
    <property type="component" value="Unassembled WGS sequence"/>
</dbReference>
<dbReference type="EMBL" id="BPFZ01000004">
    <property type="protein sequence ID" value="GIU66722.1"/>
    <property type="molecule type" value="Genomic_DNA"/>
</dbReference>
<reference evidence="1" key="2">
    <citation type="journal article" date="2023" name="ISME Commun">
        <title>Characterization of a bloom-associated alphaproteobacterial lineage, 'Candidatus Phycosocius': insights into freshwater algal-bacterial interactions.</title>
        <authorList>
            <person name="Tanabe Y."/>
            <person name="Yamaguchi H."/>
            <person name="Yoshida M."/>
            <person name="Kai A."/>
            <person name="Okazaki Y."/>
        </authorList>
    </citation>
    <scope>NUCLEOTIDE SEQUENCE</scope>
    <source>
        <strain evidence="1">BOTRYCO-1</strain>
    </source>
</reference>
<proteinExistence type="predicted"/>
<gene>
    <name evidence="1" type="ORF">PsB1_0876</name>
</gene>